<sequence>MRNDCYSSHSLSIVFVHLSPADSDIQASHRRSITEAQQFASKLSIVVLSADKDDVDNLDDSKLEQTGRNQKVGVVEALLHIGDWVHARALIDRLPPFFAVSHQPVAEAICRVLHHIIEPIYKRSCGLPSAILRKWTKSSLPDSRGLDQATSFSDLLKVAFPMLSYLGPHLSCDTLLMAKVLRLARAFMHLQKKQGTALKDGDDIFRGFLTLVDEALLPSLSLLPCNCCLSEEVWRFLGMLKYEHRYRLYGQWKNESHAAHPKLIRARAEVIDRAKYIMKRLAKENVKPLGRQIGKLSHSNPGVLFEYVLSQIQRYDNFIGPVVDSLKYLTSLSYDTLAYCIIEALANPERERMKLDDTNISLWLQSLANFSGTVFKKYQIELTGLLQYVANQLKACKSVDLLILREVIMKMAGIEISEEITSDQLEAMSGGELLKQEGGYFIQVRNTKKSSSRLKDTLQERHLAIPLCLLMAQQKYGIIFPPNRMTEDNRHLKLIGRLYDQCQDTFVQFVSFLNMQLTTDELSRRLPAIDQLIQTYNLNVESAFSLSRGLYVNAINAKYLELLKPDRKKQSQKKQSSQSQSQKTQHYIAAVEHVMVPLAERFSPIYPAKVWDDMSLQLFLTFWSLSLYDLQVPTAAYRRQVQALEQQVNAVEENKEVVQSKKKKEKEKMLSVIQKLREEEDRQQQHVNLVLARLKHEKDTWFVSKTQKHATMILQMCLFPRSCFTAPDAVYCAKFLLTIHSLKTPNFSSLICYDRIFTDITWPMTSCSENEAHRYGRFLCAVLDDISRWHADKSVYEKECSSHPGFVTVSLCHLPYVVGVLQSPWLCDSVTVSPAECSSHPGFVTVSLCHLPYVVGVLQSPWLCDSVTVSPAECFSHPGFVTVFRAPSRGQTNTVADQLDFENYRHVCHKWHHCLTKVMVHCLESGDFQQMRNSLIVLTRVLPHYPKVIKLGQALERRVDRVCQQEKVKRPDLWAFAMGYAGQLKVKRKTWILEADFHRLDTDAQNKPKGGSSNSVKQEPGKSAPPSGSTGRTVQAVKSDHVQGKERSNSNNKDAKAEVTVKVERQSRGGDDSRGNGHSRNSSRGGDDIRNNSRGGDDVRGSSRGSDDGRSSGHGSGADSKGVRADRKEGGSHSDRKAEKEKRESLKEGKDRGSPMLGREKDKGRDKELREKEVRIKEEPRDPKTKHRDRRDDQQVAPAHHDDRGHDDSRKEKFVTRSHSSDERESERDSERMAAGHGHRRSAEPSPKHIDERDMKRRKIEAIQATKSHCNEELPKGNRETWWKSTGVSMESTGVSMESTDVSMESTGISMESTVVSMESTGLSMESPGVSMESTGVSMESPGVSMESTGVSMESTGVSMESPGVSMESTGVSMESPGVSMESTGVSMESTGRVISYNQDKKSHHIKGTKQANEPGVAQNRQLTKDNLPDVT</sequence>
<feature type="domain" description="THO complex subunitTHOC2 C-terminal" evidence="8">
    <location>
        <begin position="611"/>
        <end position="808"/>
    </location>
</feature>
<evidence type="ECO:0000256" key="5">
    <source>
        <dbReference type="ARBA" id="ARBA00047033"/>
    </source>
</evidence>
<evidence type="ECO:0000256" key="4">
    <source>
        <dbReference type="ARBA" id="ARBA00023242"/>
    </source>
</evidence>
<feature type="compositionally biased region" description="Basic and acidic residues" evidence="7">
    <location>
        <begin position="1038"/>
        <end position="1075"/>
    </location>
</feature>
<feature type="compositionally biased region" description="Basic and acidic residues" evidence="7">
    <location>
        <begin position="1085"/>
        <end position="1111"/>
    </location>
</feature>
<reference evidence="11" key="1">
    <citation type="journal article" date="2023" name="Mol. Biol. Evol.">
        <title>Third-Generation Sequencing Reveals the Adaptive Role of the Epigenome in Three Deep-Sea Polychaetes.</title>
        <authorList>
            <person name="Perez M."/>
            <person name="Aroh O."/>
            <person name="Sun Y."/>
            <person name="Lan Y."/>
            <person name="Juniper S.K."/>
            <person name="Young C.R."/>
            <person name="Angers B."/>
            <person name="Qian P.Y."/>
        </authorList>
    </citation>
    <scope>NUCLEOTIDE SEQUENCE</scope>
    <source>
        <strain evidence="11">R07B-5</strain>
    </source>
</reference>
<dbReference type="EMBL" id="JAODUO010001155">
    <property type="protein sequence ID" value="KAK2170243.1"/>
    <property type="molecule type" value="Genomic_DNA"/>
</dbReference>
<dbReference type="Pfam" id="PF11262">
    <property type="entry name" value="Tho2"/>
    <property type="match status" value="2"/>
</dbReference>
<dbReference type="InterPro" id="IPR032302">
    <property type="entry name" value="THOC2_N"/>
</dbReference>
<evidence type="ECO:0000313" key="11">
    <source>
        <dbReference type="EMBL" id="KAK2170243.1"/>
    </source>
</evidence>
<feature type="compositionally biased region" description="Basic and acidic residues" evidence="7">
    <location>
        <begin position="1190"/>
        <end position="1234"/>
    </location>
</feature>
<evidence type="ECO:0000256" key="7">
    <source>
        <dbReference type="SAM" id="MobiDB-lite"/>
    </source>
</evidence>
<feature type="compositionally biased region" description="Basic and acidic residues" evidence="7">
    <location>
        <begin position="1241"/>
        <end position="1255"/>
    </location>
</feature>
<protein>
    <recommendedName>
        <fullName evidence="3">THO complex subunit 2</fullName>
    </recommendedName>
</protein>
<dbReference type="InterPro" id="IPR021726">
    <property type="entry name" value="THO_THOC2_N"/>
</dbReference>
<feature type="domain" description="THO complex subunitTHOC2 C-terminal" evidence="8">
    <location>
        <begin position="876"/>
        <end position="984"/>
    </location>
</feature>
<feature type="domain" description="THO complex subunit 2 N-terminal" evidence="10">
    <location>
        <begin position="60"/>
        <end position="128"/>
    </location>
</feature>
<evidence type="ECO:0000256" key="6">
    <source>
        <dbReference type="SAM" id="Coils"/>
    </source>
</evidence>
<dbReference type="Pfam" id="PF16134">
    <property type="entry name" value="THOC2_N"/>
    <property type="match status" value="2"/>
</dbReference>
<name>A0AAD9NIX6_RIDPI</name>
<evidence type="ECO:0000256" key="3">
    <source>
        <dbReference type="ARBA" id="ARBA00019596"/>
    </source>
</evidence>
<dbReference type="InterPro" id="IPR040007">
    <property type="entry name" value="Tho2"/>
</dbReference>
<feature type="region of interest" description="Disordered" evidence="7">
    <location>
        <begin position="1324"/>
        <end position="1432"/>
    </location>
</feature>
<dbReference type="InterPro" id="IPR021418">
    <property type="entry name" value="THO_THOC2_C"/>
</dbReference>
<evidence type="ECO:0000256" key="2">
    <source>
        <dbReference type="ARBA" id="ARBA00007857"/>
    </source>
</evidence>
<evidence type="ECO:0000259" key="9">
    <source>
        <dbReference type="Pfam" id="PF11732"/>
    </source>
</evidence>
<feature type="coiled-coil region" evidence="6">
    <location>
        <begin position="634"/>
        <end position="682"/>
    </location>
</feature>
<dbReference type="Proteomes" id="UP001209878">
    <property type="component" value="Unassembled WGS sequence"/>
</dbReference>
<comment type="similarity">
    <text evidence="2">Belongs to the THOC2 family.</text>
</comment>
<dbReference type="GO" id="GO:0006406">
    <property type="term" value="P:mRNA export from nucleus"/>
    <property type="evidence" value="ECO:0007669"/>
    <property type="project" value="InterPro"/>
</dbReference>
<evidence type="ECO:0000256" key="1">
    <source>
        <dbReference type="ARBA" id="ARBA00004123"/>
    </source>
</evidence>
<gene>
    <name evidence="11" type="ORF">NP493_1156g01009</name>
</gene>
<feature type="region of interest" description="Disordered" evidence="7">
    <location>
        <begin position="1002"/>
        <end position="1260"/>
    </location>
</feature>
<dbReference type="Pfam" id="PF11732">
    <property type="entry name" value="Thoc2"/>
    <property type="match status" value="1"/>
</dbReference>
<dbReference type="GO" id="GO:0000445">
    <property type="term" value="C:THO complex part of transcription export complex"/>
    <property type="evidence" value="ECO:0007669"/>
    <property type="project" value="TreeGrafter"/>
</dbReference>
<dbReference type="GO" id="GO:0006397">
    <property type="term" value="P:mRNA processing"/>
    <property type="evidence" value="ECO:0007669"/>
    <property type="project" value="InterPro"/>
</dbReference>
<keyword evidence="4" id="KW-0539">Nucleus</keyword>
<comment type="subcellular location">
    <subcellularLocation>
        <location evidence="1">Nucleus</location>
    </subcellularLocation>
</comment>
<comment type="subunit">
    <text evidence="5">Component of the THO subcomplex, which is composed of THOC1, THOC2, THOC3, THOC5, THOC6 and THOC7. The THO subcomplex interacts with DDX39B to form the THO-DDX39B complex which multimerizes into a 28-subunit tetrameric assembly. Component of the transcription/export (TREX) complex at least composed of ALYREF/THOC4, DDX39B, SARNP/CIP29, CHTOP and the THO subcomplex; in the complex interacts with THOC1, THOC3, THOC5, THOC7 and DDX39B. TREX seems to have a dynamic structure involving ATP-dependent remodeling. Interacts with POLDIP3 and ZC3H11A.</text>
</comment>
<feature type="domain" description="THO complex subunitTHOC2 N-terminal" evidence="9">
    <location>
        <begin position="293"/>
        <end position="368"/>
    </location>
</feature>
<evidence type="ECO:0000313" key="12">
    <source>
        <dbReference type="Proteomes" id="UP001209878"/>
    </source>
</evidence>
<dbReference type="PANTHER" id="PTHR21597">
    <property type="entry name" value="THO2 PROTEIN"/>
    <property type="match status" value="1"/>
</dbReference>
<feature type="compositionally biased region" description="Polar residues" evidence="7">
    <location>
        <begin position="1346"/>
        <end position="1359"/>
    </location>
</feature>
<feature type="domain" description="THO complex subunit 2 N-terminal" evidence="10">
    <location>
        <begin position="145"/>
        <end position="291"/>
    </location>
</feature>
<evidence type="ECO:0000259" key="8">
    <source>
        <dbReference type="Pfam" id="PF11262"/>
    </source>
</evidence>
<keyword evidence="12" id="KW-1185">Reference proteome</keyword>
<organism evidence="11 12">
    <name type="scientific">Ridgeia piscesae</name>
    <name type="common">Tubeworm</name>
    <dbReference type="NCBI Taxonomy" id="27915"/>
    <lineage>
        <taxon>Eukaryota</taxon>
        <taxon>Metazoa</taxon>
        <taxon>Spiralia</taxon>
        <taxon>Lophotrochozoa</taxon>
        <taxon>Annelida</taxon>
        <taxon>Polychaeta</taxon>
        <taxon>Sedentaria</taxon>
        <taxon>Canalipalpata</taxon>
        <taxon>Sabellida</taxon>
        <taxon>Siboglinidae</taxon>
        <taxon>Ridgeia</taxon>
    </lineage>
</organism>
<evidence type="ECO:0000259" key="10">
    <source>
        <dbReference type="Pfam" id="PF16134"/>
    </source>
</evidence>
<proteinExistence type="inferred from homology"/>
<accession>A0AAD9NIX6</accession>
<keyword evidence="6" id="KW-0175">Coiled coil</keyword>
<feature type="compositionally biased region" description="Basic and acidic residues" evidence="7">
    <location>
        <begin position="1121"/>
        <end position="1183"/>
    </location>
</feature>
<feature type="compositionally biased region" description="Polar residues" evidence="7">
    <location>
        <begin position="1381"/>
        <end position="1390"/>
    </location>
</feature>
<dbReference type="PANTHER" id="PTHR21597:SF0">
    <property type="entry name" value="THO COMPLEX SUBUNIT 2"/>
    <property type="match status" value="1"/>
</dbReference>
<dbReference type="GO" id="GO:0003729">
    <property type="term" value="F:mRNA binding"/>
    <property type="evidence" value="ECO:0007669"/>
    <property type="project" value="TreeGrafter"/>
</dbReference>
<comment type="caution">
    <text evidence="11">The sequence shown here is derived from an EMBL/GenBank/DDBJ whole genome shotgun (WGS) entry which is preliminary data.</text>
</comment>
<feature type="compositionally biased region" description="Basic and acidic residues" evidence="7">
    <location>
        <begin position="1423"/>
        <end position="1432"/>
    </location>
</feature>